<evidence type="ECO:0000256" key="3">
    <source>
        <dbReference type="ARBA" id="ARBA00022692"/>
    </source>
</evidence>
<feature type="transmembrane region" description="Helical" evidence="8">
    <location>
        <begin position="314"/>
        <end position="339"/>
    </location>
</feature>
<feature type="domain" description="ABC3 transporter permease C-terminal" evidence="9">
    <location>
        <begin position="318"/>
        <end position="429"/>
    </location>
</feature>
<dbReference type="Proteomes" id="UP000680206">
    <property type="component" value="Unassembled WGS sequence"/>
</dbReference>
<keyword evidence="3 8" id="KW-0812">Transmembrane</keyword>
<dbReference type="InterPro" id="IPR025857">
    <property type="entry name" value="MacB_PCD"/>
</dbReference>
<evidence type="ECO:0000256" key="6">
    <source>
        <dbReference type="ARBA" id="ARBA00038076"/>
    </source>
</evidence>
<dbReference type="PANTHER" id="PTHR30572">
    <property type="entry name" value="MEMBRANE COMPONENT OF TRANSPORTER-RELATED"/>
    <property type="match status" value="1"/>
</dbReference>
<feature type="transmembrane region" description="Helical" evidence="8">
    <location>
        <begin position="403"/>
        <end position="423"/>
    </location>
</feature>
<organism evidence="11 12">
    <name type="scientific">Actinomadura violacea</name>
    <dbReference type="NCBI Taxonomy" id="2819934"/>
    <lineage>
        <taxon>Bacteria</taxon>
        <taxon>Bacillati</taxon>
        <taxon>Actinomycetota</taxon>
        <taxon>Actinomycetes</taxon>
        <taxon>Streptosporangiales</taxon>
        <taxon>Thermomonosporaceae</taxon>
        <taxon>Actinomadura</taxon>
    </lineage>
</organism>
<reference evidence="11 12" key="1">
    <citation type="submission" date="2021-03" db="EMBL/GenBank/DDBJ databases">
        <title>Actinomadura violae sp. nov., isolated from lichen in Thailand.</title>
        <authorList>
            <person name="Kanchanasin P."/>
            <person name="Saeng-In P."/>
            <person name="Phongsopitanun W."/>
            <person name="Yuki M."/>
            <person name="Kudo T."/>
            <person name="Ohkuma M."/>
            <person name="Tanasupawat S."/>
        </authorList>
    </citation>
    <scope>NUCLEOTIDE SEQUENCE [LARGE SCALE GENOMIC DNA]</scope>
    <source>
        <strain evidence="11 12">LCR2-06</strain>
    </source>
</reference>
<feature type="transmembrane region" description="Helical" evidence="8">
    <location>
        <begin position="69"/>
        <end position="89"/>
    </location>
</feature>
<evidence type="ECO:0000313" key="12">
    <source>
        <dbReference type="Proteomes" id="UP000680206"/>
    </source>
</evidence>
<sequence>MARPRGRSSSRRGCSTRRPGWRRSAARDSRRARRSRCRVTTPDPRRSVLRAVDLLPTGTLGLRFRKLRALLSGLGIAIGIASIVAVLGVTRSSESHLLTRIDQLGTNMLTIVNGQDQSGTEAELPTGTAPMVRQVPHVRAVAPTAQITTADVYRNDHIAAGQTGGRAVRACDTTLLTTLDGGLLTGRFLDPGPYPVTVLGYDAATTLGVTRAGADQRVWLGHHWFTVIGILDPFPLAPEIDRSALVSFAAATRLLGYNGHPSRVYLRADKDHIRDVAGLLAATANPPDPSLVTVSRPSDALTARLAVKENGNSLILGLGAVALLVGAIGIANVMVISVLERRTEIGLRRALGATREHVAAQFLTEALVLAALGGAAGVAIGAGVTAGMAYFRGWAPLIPSQALWGGMLVAIAAGAVAGLYPALRAAYVPPVDALRTS</sequence>
<evidence type="ECO:0000256" key="4">
    <source>
        <dbReference type="ARBA" id="ARBA00022989"/>
    </source>
</evidence>
<feature type="transmembrane region" description="Helical" evidence="8">
    <location>
        <begin position="366"/>
        <end position="391"/>
    </location>
</feature>
<dbReference type="PANTHER" id="PTHR30572:SF4">
    <property type="entry name" value="ABC TRANSPORTER PERMEASE YTRF"/>
    <property type="match status" value="1"/>
</dbReference>
<dbReference type="Pfam" id="PF02687">
    <property type="entry name" value="FtsX"/>
    <property type="match status" value="1"/>
</dbReference>
<comment type="caution">
    <text evidence="11">The sequence shown here is derived from an EMBL/GenBank/DDBJ whole genome shotgun (WGS) entry which is preliminary data.</text>
</comment>
<accession>A0ABS3RJ13</accession>
<dbReference type="InterPro" id="IPR050250">
    <property type="entry name" value="Macrolide_Exporter_MacB"/>
</dbReference>
<keyword evidence="5 8" id="KW-0472">Membrane</keyword>
<dbReference type="Pfam" id="PF12704">
    <property type="entry name" value="MacB_PCD"/>
    <property type="match status" value="1"/>
</dbReference>
<feature type="region of interest" description="Disordered" evidence="7">
    <location>
        <begin position="1"/>
        <end position="42"/>
    </location>
</feature>
<protein>
    <submittedName>
        <fullName evidence="11">ABC transporter permease</fullName>
    </submittedName>
</protein>
<evidence type="ECO:0000256" key="1">
    <source>
        <dbReference type="ARBA" id="ARBA00004651"/>
    </source>
</evidence>
<dbReference type="EMBL" id="JAGEPF010000001">
    <property type="protein sequence ID" value="MBO2456338.1"/>
    <property type="molecule type" value="Genomic_DNA"/>
</dbReference>
<comment type="subcellular location">
    <subcellularLocation>
        <location evidence="1">Cell membrane</location>
        <topology evidence="1">Multi-pass membrane protein</topology>
    </subcellularLocation>
</comment>
<feature type="compositionally biased region" description="Basic residues" evidence="7">
    <location>
        <begin position="1"/>
        <end position="10"/>
    </location>
</feature>
<name>A0ABS3RJ13_9ACTN</name>
<feature type="domain" description="MacB-like periplasmic core" evidence="10">
    <location>
        <begin position="70"/>
        <end position="270"/>
    </location>
</feature>
<keyword evidence="12" id="KW-1185">Reference proteome</keyword>
<evidence type="ECO:0000256" key="2">
    <source>
        <dbReference type="ARBA" id="ARBA00022475"/>
    </source>
</evidence>
<comment type="similarity">
    <text evidence="6">Belongs to the ABC-4 integral membrane protein family.</text>
</comment>
<keyword evidence="2" id="KW-1003">Cell membrane</keyword>
<evidence type="ECO:0000259" key="9">
    <source>
        <dbReference type="Pfam" id="PF02687"/>
    </source>
</evidence>
<keyword evidence="4 8" id="KW-1133">Transmembrane helix</keyword>
<evidence type="ECO:0000256" key="8">
    <source>
        <dbReference type="SAM" id="Phobius"/>
    </source>
</evidence>
<gene>
    <name evidence="11" type="ORF">J4709_01880</name>
</gene>
<proteinExistence type="inferred from homology"/>
<dbReference type="InterPro" id="IPR003838">
    <property type="entry name" value="ABC3_permease_C"/>
</dbReference>
<evidence type="ECO:0000256" key="7">
    <source>
        <dbReference type="SAM" id="MobiDB-lite"/>
    </source>
</evidence>
<evidence type="ECO:0000256" key="5">
    <source>
        <dbReference type="ARBA" id="ARBA00023136"/>
    </source>
</evidence>
<evidence type="ECO:0000259" key="10">
    <source>
        <dbReference type="Pfam" id="PF12704"/>
    </source>
</evidence>
<evidence type="ECO:0000313" key="11">
    <source>
        <dbReference type="EMBL" id="MBO2456338.1"/>
    </source>
</evidence>